<dbReference type="SMART" id="SM00100">
    <property type="entry name" value="cNMP"/>
    <property type="match status" value="1"/>
</dbReference>
<dbReference type="InterPro" id="IPR050397">
    <property type="entry name" value="Env_Response_Regulators"/>
</dbReference>
<dbReference type="InterPro" id="IPR036390">
    <property type="entry name" value="WH_DNA-bd_sf"/>
</dbReference>
<feature type="domain" description="Cyclic nucleotide-binding" evidence="4">
    <location>
        <begin position="7"/>
        <end position="128"/>
    </location>
</feature>
<dbReference type="Proteomes" id="UP000781958">
    <property type="component" value="Unassembled WGS sequence"/>
</dbReference>
<comment type="caution">
    <text evidence="5">The sequence shown here is derived from an EMBL/GenBank/DDBJ whole genome shotgun (WGS) entry which is preliminary data.</text>
</comment>
<dbReference type="PANTHER" id="PTHR24567">
    <property type="entry name" value="CRP FAMILY TRANSCRIPTIONAL REGULATORY PROTEIN"/>
    <property type="match status" value="1"/>
</dbReference>
<dbReference type="RefSeq" id="WP_209766334.1">
    <property type="nucleotide sequence ID" value="NZ_JAGINP010000006.1"/>
</dbReference>
<dbReference type="InterPro" id="IPR014710">
    <property type="entry name" value="RmlC-like_jellyroll"/>
</dbReference>
<dbReference type="EMBL" id="JAGINP010000006">
    <property type="protein sequence ID" value="MBP2292477.1"/>
    <property type="molecule type" value="Genomic_DNA"/>
</dbReference>
<dbReference type="SUPFAM" id="SSF46785">
    <property type="entry name" value="Winged helix' DNA-binding domain"/>
    <property type="match status" value="1"/>
</dbReference>
<dbReference type="InterPro" id="IPR000595">
    <property type="entry name" value="cNMP-bd_dom"/>
</dbReference>
<keyword evidence="1" id="KW-0805">Transcription regulation</keyword>
<keyword evidence="3" id="KW-0804">Transcription</keyword>
<evidence type="ECO:0000256" key="3">
    <source>
        <dbReference type="ARBA" id="ARBA00023163"/>
    </source>
</evidence>
<evidence type="ECO:0000313" key="6">
    <source>
        <dbReference type="Proteomes" id="UP000781958"/>
    </source>
</evidence>
<gene>
    <name evidence="5" type="ORF">J2851_002247</name>
</gene>
<evidence type="ECO:0000256" key="2">
    <source>
        <dbReference type="ARBA" id="ARBA00023125"/>
    </source>
</evidence>
<dbReference type="PANTHER" id="PTHR24567:SF74">
    <property type="entry name" value="HTH-TYPE TRANSCRIPTIONAL REGULATOR ARCR"/>
    <property type="match status" value="1"/>
</dbReference>
<evidence type="ECO:0000256" key="1">
    <source>
        <dbReference type="ARBA" id="ARBA00023015"/>
    </source>
</evidence>
<organism evidence="5 6">
    <name type="scientific">Azospirillum rugosum</name>
    <dbReference type="NCBI Taxonomy" id="416170"/>
    <lineage>
        <taxon>Bacteria</taxon>
        <taxon>Pseudomonadati</taxon>
        <taxon>Pseudomonadota</taxon>
        <taxon>Alphaproteobacteria</taxon>
        <taxon>Rhodospirillales</taxon>
        <taxon>Azospirillaceae</taxon>
        <taxon>Azospirillum</taxon>
    </lineage>
</organism>
<protein>
    <submittedName>
        <fullName evidence="5">CRP-like cAMP-binding protein</fullName>
    </submittedName>
</protein>
<keyword evidence="6" id="KW-1185">Reference proteome</keyword>
<dbReference type="InterPro" id="IPR012318">
    <property type="entry name" value="HTH_CRP"/>
</dbReference>
<sequence length="242" mass="26998">MESRNFILSSLSASEEALIRPHLEPIALPHKLTLFRPDEVITHIHFIEQGCASLLNTLPDGDTVEVGTIGNEGMVGTPVLLEADRMPCQCDIQIPGNGWRMPSAAFKAAVRQSDTLRGKLLRFTQAHFNQVAQSAACNRLHTIEERCARWLLMCRDRVGDDFPLTQEYLAIMLGVRRAGVTVTAKLLQNAGLIAYTRGRITILDPDGLEDVACDCYRITRDEFRRLIPKGEAYSDPRGKRTP</sequence>
<dbReference type="CDD" id="cd00038">
    <property type="entry name" value="CAP_ED"/>
    <property type="match status" value="1"/>
</dbReference>
<accession>A0ABS4SKJ8</accession>
<evidence type="ECO:0000259" key="4">
    <source>
        <dbReference type="SMART" id="SM00100"/>
    </source>
</evidence>
<dbReference type="InterPro" id="IPR018490">
    <property type="entry name" value="cNMP-bd_dom_sf"/>
</dbReference>
<dbReference type="Gene3D" id="2.60.120.10">
    <property type="entry name" value="Jelly Rolls"/>
    <property type="match status" value="1"/>
</dbReference>
<proteinExistence type="predicted"/>
<dbReference type="SUPFAM" id="SSF51206">
    <property type="entry name" value="cAMP-binding domain-like"/>
    <property type="match status" value="1"/>
</dbReference>
<dbReference type="Pfam" id="PF00027">
    <property type="entry name" value="cNMP_binding"/>
    <property type="match status" value="1"/>
</dbReference>
<keyword evidence="2" id="KW-0238">DNA-binding</keyword>
<evidence type="ECO:0000313" key="5">
    <source>
        <dbReference type="EMBL" id="MBP2292477.1"/>
    </source>
</evidence>
<reference evidence="5 6" key="1">
    <citation type="submission" date="2021-03" db="EMBL/GenBank/DDBJ databases">
        <title>Genomic Encyclopedia of Type Strains, Phase III (KMG-III): the genomes of soil and plant-associated and newly described type strains.</title>
        <authorList>
            <person name="Whitman W."/>
        </authorList>
    </citation>
    <scope>NUCLEOTIDE SEQUENCE [LARGE SCALE GENOMIC DNA]</scope>
    <source>
        <strain evidence="5 6">IMMIB AFH-6</strain>
    </source>
</reference>
<dbReference type="Pfam" id="PF13545">
    <property type="entry name" value="HTH_Crp_2"/>
    <property type="match status" value="1"/>
</dbReference>
<name>A0ABS4SKJ8_9PROT</name>